<dbReference type="EMBL" id="JAZDWU010000001">
    <property type="protein sequence ID" value="KAL0016492.1"/>
    <property type="molecule type" value="Genomic_DNA"/>
</dbReference>
<evidence type="ECO:0000259" key="2">
    <source>
        <dbReference type="Pfam" id="PF26130"/>
    </source>
</evidence>
<sequence>MHVHHEGHFIENLEYVGCEVGVVENCGPDEWSKVEIEAIFRDFGYTDVSKLWYITPGDNQENRVFHLIKDDKDGMLMTKLVRGNEHDDFVDVSDSEGELAYDAYYNGKGYFCSSGSNDEDGSSGGDDDFDDFDHHQYFYEGDMDDDFGRDDRGDRDGGVVGFEGGYDGGENPAPTDGDGVQTDSDVEIIGCRRPGKEPVVDELEEDGDITSDSNDDSDMEGTREMNPNQRFVEADSDDS</sequence>
<dbReference type="Pfam" id="PF26130">
    <property type="entry name" value="PB1-like"/>
    <property type="match status" value="1"/>
</dbReference>
<dbReference type="Proteomes" id="UP001459277">
    <property type="component" value="Unassembled WGS sequence"/>
</dbReference>
<evidence type="ECO:0000313" key="3">
    <source>
        <dbReference type="EMBL" id="KAL0016492.1"/>
    </source>
</evidence>
<reference evidence="3 4" key="1">
    <citation type="submission" date="2024-01" db="EMBL/GenBank/DDBJ databases">
        <title>A telomere-to-telomere, gap-free genome of sweet tea (Lithocarpus litseifolius).</title>
        <authorList>
            <person name="Zhou J."/>
        </authorList>
    </citation>
    <scope>NUCLEOTIDE SEQUENCE [LARGE SCALE GENOMIC DNA]</scope>
    <source>
        <strain evidence="3">Zhou-2022a</strain>
        <tissue evidence="3">Leaf</tissue>
    </source>
</reference>
<proteinExistence type="predicted"/>
<dbReference type="InterPro" id="IPR058594">
    <property type="entry name" value="PB1-like_dom_pln"/>
</dbReference>
<feature type="compositionally biased region" description="Acidic residues" evidence="1">
    <location>
        <begin position="200"/>
        <end position="219"/>
    </location>
</feature>
<protein>
    <recommendedName>
        <fullName evidence="2">PB1-like domain-containing protein</fullName>
    </recommendedName>
</protein>
<evidence type="ECO:0000256" key="1">
    <source>
        <dbReference type="SAM" id="MobiDB-lite"/>
    </source>
</evidence>
<organism evidence="3 4">
    <name type="scientific">Lithocarpus litseifolius</name>
    <dbReference type="NCBI Taxonomy" id="425828"/>
    <lineage>
        <taxon>Eukaryota</taxon>
        <taxon>Viridiplantae</taxon>
        <taxon>Streptophyta</taxon>
        <taxon>Embryophyta</taxon>
        <taxon>Tracheophyta</taxon>
        <taxon>Spermatophyta</taxon>
        <taxon>Magnoliopsida</taxon>
        <taxon>eudicotyledons</taxon>
        <taxon>Gunneridae</taxon>
        <taxon>Pentapetalae</taxon>
        <taxon>rosids</taxon>
        <taxon>fabids</taxon>
        <taxon>Fagales</taxon>
        <taxon>Fagaceae</taxon>
        <taxon>Lithocarpus</taxon>
    </lineage>
</organism>
<feature type="compositionally biased region" description="Gly residues" evidence="1">
    <location>
        <begin position="158"/>
        <end position="168"/>
    </location>
</feature>
<keyword evidence="4" id="KW-1185">Reference proteome</keyword>
<gene>
    <name evidence="3" type="ORF">SO802_003561</name>
</gene>
<accession>A0AAW2E0E2</accession>
<feature type="region of interest" description="Disordered" evidence="1">
    <location>
        <begin position="142"/>
        <end position="239"/>
    </location>
</feature>
<name>A0AAW2E0E2_9ROSI</name>
<comment type="caution">
    <text evidence="3">The sequence shown here is derived from an EMBL/GenBank/DDBJ whole genome shotgun (WGS) entry which is preliminary data.</text>
</comment>
<evidence type="ECO:0000313" key="4">
    <source>
        <dbReference type="Proteomes" id="UP001459277"/>
    </source>
</evidence>
<dbReference type="AlphaFoldDB" id="A0AAW2E0E2"/>
<feature type="domain" description="PB1-like" evidence="2">
    <location>
        <begin position="2"/>
        <end position="87"/>
    </location>
</feature>